<keyword evidence="2" id="KW-1185">Reference proteome</keyword>
<organism evidence="1 2">
    <name type="scientific">Vermiconidia calcicola</name>
    <dbReference type="NCBI Taxonomy" id="1690605"/>
    <lineage>
        <taxon>Eukaryota</taxon>
        <taxon>Fungi</taxon>
        <taxon>Dikarya</taxon>
        <taxon>Ascomycota</taxon>
        <taxon>Pezizomycotina</taxon>
        <taxon>Dothideomycetes</taxon>
        <taxon>Dothideomycetidae</taxon>
        <taxon>Mycosphaerellales</taxon>
        <taxon>Extremaceae</taxon>
        <taxon>Vermiconidia</taxon>
    </lineage>
</organism>
<accession>A0ACC3NW28</accession>
<gene>
    <name evidence="1" type="ORF">LTR37_001446</name>
</gene>
<evidence type="ECO:0000313" key="1">
    <source>
        <dbReference type="EMBL" id="KAK3723962.1"/>
    </source>
</evidence>
<name>A0ACC3NW28_9PEZI</name>
<sequence>MSQRGSWQALPQEVHDLIYQNCIIACHTAIKHPELIDQTPYQDTCPSYARLSSIAVASKKDYFDFFNVCQGLTIHEITLNVDTEFSNSLLRHHPLAFFDAHTATHLSVHLTLDAWAEEPQPVNVQCSLSPYLTNRSSLYPLDFSSYYNRPPTIGGRSTLSPYLFANGASGPNPQHRLIQPHSRIFEQVLHAFPNISYLAVDIGGNQPLTAVRQYEAGHIHRWAQGVMFTANQRYSYESYSLIVAPGHPDAVANWTSGAGGRFKAELGREGQDYGEWLEFLDEMGADRNLRKILKKKQDDEFGRSKVPLRETQEEEVVEQGGDLVVRLPCMTGGRWVEEDFRNLADMMMKKRKVEVFQSKVPLRKLQEEEEVEQREAPVVRLPVTTSVSRIEAATSTSTPQPDPGVGVGGEDAVPTYLARALLKLNRRKSDDSGTTDHSTKFHGGQVVSIANFMGLTNEMNVQNLYSIINHLDFKCGELIDIVEICFEFRAEYLMGSSSSDLAEDLSAVKDNDTICMTIMARNFPSYVRALHATSEGGYDFFCSFSEAAQLDLGNAMVLTLSACSPC</sequence>
<dbReference type="EMBL" id="JAUTXU010000007">
    <property type="protein sequence ID" value="KAK3723962.1"/>
    <property type="molecule type" value="Genomic_DNA"/>
</dbReference>
<evidence type="ECO:0000313" key="2">
    <source>
        <dbReference type="Proteomes" id="UP001281147"/>
    </source>
</evidence>
<reference evidence="1" key="1">
    <citation type="submission" date="2023-07" db="EMBL/GenBank/DDBJ databases">
        <title>Black Yeasts Isolated from many extreme environments.</title>
        <authorList>
            <person name="Coleine C."/>
            <person name="Stajich J.E."/>
            <person name="Selbmann L."/>
        </authorList>
    </citation>
    <scope>NUCLEOTIDE SEQUENCE</scope>
    <source>
        <strain evidence="1">CCFEE 5714</strain>
    </source>
</reference>
<protein>
    <submittedName>
        <fullName evidence="1">Uncharacterized protein</fullName>
    </submittedName>
</protein>
<comment type="caution">
    <text evidence="1">The sequence shown here is derived from an EMBL/GenBank/DDBJ whole genome shotgun (WGS) entry which is preliminary data.</text>
</comment>
<dbReference type="Proteomes" id="UP001281147">
    <property type="component" value="Unassembled WGS sequence"/>
</dbReference>
<proteinExistence type="predicted"/>